<evidence type="ECO:0000313" key="3">
    <source>
        <dbReference type="Proteomes" id="UP000325313"/>
    </source>
</evidence>
<protein>
    <recommendedName>
        <fullName evidence="4">Endonuclease/exonuclease/phosphatase domain-containing protein</fullName>
    </recommendedName>
</protein>
<reference evidence="2 3" key="1">
    <citation type="submission" date="2019-05" db="EMBL/GenBank/DDBJ databases">
        <title>Emergence of the Ug99 lineage of the wheat stem rust pathogen through somatic hybridization.</title>
        <authorList>
            <person name="Li F."/>
            <person name="Upadhyaya N.M."/>
            <person name="Sperschneider J."/>
            <person name="Matny O."/>
            <person name="Nguyen-Phuc H."/>
            <person name="Mago R."/>
            <person name="Raley C."/>
            <person name="Miller M.E."/>
            <person name="Silverstein K.A.T."/>
            <person name="Henningsen E."/>
            <person name="Hirsch C.D."/>
            <person name="Visser B."/>
            <person name="Pretorius Z.A."/>
            <person name="Steffenson B.J."/>
            <person name="Schwessinger B."/>
            <person name="Dodds P.N."/>
            <person name="Figueroa M."/>
        </authorList>
    </citation>
    <scope>NUCLEOTIDE SEQUENCE [LARGE SCALE GENOMIC DNA]</scope>
    <source>
        <strain evidence="2 3">Ug99</strain>
    </source>
</reference>
<organism evidence="2 3">
    <name type="scientific">Puccinia graminis f. sp. tritici</name>
    <dbReference type="NCBI Taxonomy" id="56615"/>
    <lineage>
        <taxon>Eukaryota</taxon>
        <taxon>Fungi</taxon>
        <taxon>Dikarya</taxon>
        <taxon>Basidiomycota</taxon>
        <taxon>Pucciniomycotina</taxon>
        <taxon>Pucciniomycetes</taxon>
        <taxon>Pucciniales</taxon>
        <taxon>Pucciniaceae</taxon>
        <taxon>Puccinia</taxon>
    </lineage>
</organism>
<evidence type="ECO:0000313" key="2">
    <source>
        <dbReference type="EMBL" id="KAA1098709.1"/>
    </source>
</evidence>
<dbReference type="AlphaFoldDB" id="A0A5B0PFV0"/>
<dbReference type="InterPro" id="IPR036691">
    <property type="entry name" value="Endo/exonu/phosph_ase_sf"/>
</dbReference>
<proteinExistence type="predicted"/>
<evidence type="ECO:0000256" key="1">
    <source>
        <dbReference type="SAM" id="MobiDB-lite"/>
    </source>
</evidence>
<gene>
    <name evidence="2" type="ORF">PGTUg99_011590</name>
</gene>
<accession>A0A5B0PFV0</accession>
<dbReference type="EMBL" id="VDEP01000347">
    <property type="protein sequence ID" value="KAA1098709.1"/>
    <property type="molecule type" value="Genomic_DNA"/>
</dbReference>
<feature type="compositionally biased region" description="Polar residues" evidence="1">
    <location>
        <begin position="27"/>
        <end position="53"/>
    </location>
</feature>
<feature type="compositionally biased region" description="Polar residues" evidence="1">
    <location>
        <begin position="1"/>
        <end position="16"/>
    </location>
</feature>
<evidence type="ECO:0008006" key="4">
    <source>
        <dbReference type="Google" id="ProtNLM"/>
    </source>
</evidence>
<feature type="region of interest" description="Disordered" evidence="1">
    <location>
        <begin position="1"/>
        <end position="56"/>
    </location>
</feature>
<dbReference type="Gene3D" id="3.60.10.10">
    <property type="entry name" value="Endonuclease/exonuclease/phosphatase"/>
    <property type="match status" value="1"/>
</dbReference>
<sequence>MPPNNQSGSRANQDGWSKTIEMEDIDSSGSAVDRSQTPVQSDFTQNPPLNSSRHNPENGFFKAITEIFANRNPDGSIFIHSDKVNSLLPLLEIEKIASIQTLSLVEKITARLDSFERSLNSVVKSSSKSSPSWVSVPKNGIPPKLIPHTVANRPPPPPNRVLNEFKSAFFIIRKTIPDSRPFFQLSVSDITDRVNKALKDIEAKTDDGSSISVKGAARLPSGDFKFFTHTRFAANWLLEHKHEWTHLCDPNLITPPSTFPAILHSVPISFTPSNPSSLADLYIHLIRDGNRILSAIDLIVNNERVNKIRLINLYNPPRTFEGINSLTNWLDQHNDRRIPSFIFMDSNLHHRSWNPSNYHHTHQQSKELLNLVRIIKPLFFVLISILTRSQLLAYLLTLRI</sequence>
<comment type="caution">
    <text evidence="2">The sequence shown here is derived from an EMBL/GenBank/DDBJ whole genome shotgun (WGS) entry which is preliminary data.</text>
</comment>
<name>A0A5B0PFV0_PUCGR</name>
<dbReference type="Proteomes" id="UP000325313">
    <property type="component" value="Unassembled WGS sequence"/>
</dbReference>